<protein>
    <submittedName>
        <fullName evidence="1">Uncharacterized protein</fullName>
    </submittedName>
</protein>
<sequence length="111" mass="12295">MVKKFHQRYGIGLTRHQKAYARGLGQASAALTLWSEEPGQLHWVLMLTPGENLAYDLERLKEATTAQGRCHRSSNNPQLGSLKIPHLLFGDKADGYSDELEPAHHGSSCQA</sequence>
<reference evidence="1 2" key="1">
    <citation type="submission" date="2020-07" db="EMBL/GenBank/DDBJ databases">
        <title>Taxonomic revisions and descriptions of new bacterial species based on genomic comparisons in the high-G+C-content subgroup of the family Alcaligenaceae.</title>
        <authorList>
            <person name="Szabo A."/>
            <person name="Felfoldi T."/>
        </authorList>
    </citation>
    <scope>NUCLEOTIDE SEQUENCE [LARGE SCALE GENOMIC DNA]</scope>
    <source>
        <strain evidence="1 2">LMG 24012</strain>
    </source>
</reference>
<accession>A0A853GAZ3</accession>
<evidence type="ECO:0000313" key="1">
    <source>
        <dbReference type="EMBL" id="NYT51946.1"/>
    </source>
</evidence>
<name>A0A853GAZ3_9BURK</name>
<evidence type="ECO:0000313" key="2">
    <source>
        <dbReference type="Proteomes" id="UP000559809"/>
    </source>
</evidence>
<keyword evidence="2" id="KW-1185">Reference proteome</keyword>
<feature type="non-terminal residue" evidence="1">
    <location>
        <position position="111"/>
    </location>
</feature>
<dbReference type="EMBL" id="JACCEM010000022">
    <property type="protein sequence ID" value="NYT51946.1"/>
    <property type="molecule type" value="Genomic_DNA"/>
</dbReference>
<gene>
    <name evidence="1" type="ORF">H0A72_21790</name>
</gene>
<proteinExistence type="predicted"/>
<dbReference type="Proteomes" id="UP000559809">
    <property type="component" value="Unassembled WGS sequence"/>
</dbReference>
<comment type="caution">
    <text evidence="1">The sequence shown here is derived from an EMBL/GenBank/DDBJ whole genome shotgun (WGS) entry which is preliminary data.</text>
</comment>
<organism evidence="1 2">
    <name type="scientific">Parapusillimonas granuli</name>
    <dbReference type="NCBI Taxonomy" id="380911"/>
    <lineage>
        <taxon>Bacteria</taxon>
        <taxon>Pseudomonadati</taxon>
        <taxon>Pseudomonadota</taxon>
        <taxon>Betaproteobacteria</taxon>
        <taxon>Burkholderiales</taxon>
        <taxon>Alcaligenaceae</taxon>
        <taxon>Parapusillimonas</taxon>
    </lineage>
</organism>
<dbReference type="AlphaFoldDB" id="A0A853GAZ3"/>